<organism evidence="2">
    <name type="scientific">Pseudomonas aeruginosa</name>
    <dbReference type="NCBI Taxonomy" id="287"/>
    <lineage>
        <taxon>Bacteria</taxon>
        <taxon>Pseudomonadati</taxon>
        <taxon>Pseudomonadota</taxon>
        <taxon>Gammaproteobacteria</taxon>
        <taxon>Pseudomonadales</taxon>
        <taxon>Pseudomonadaceae</taxon>
        <taxon>Pseudomonas</taxon>
    </lineage>
</organism>
<dbReference type="RefSeq" id="WP_010792938.1">
    <property type="nucleotide sequence ID" value="NZ_MT732194.1"/>
</dbReference>
<feature type="transmembrane region" description="Helical" evidence="1">
    <location>
        <begin position="54"/>
        <end position="73"/>
    </location>
</feature>
<sequence>MASTVQYMAGKCPRRDCGLPPVSSSQRASIAAKRGANLNMCWTGSVGRMGGRNGIFGAGWSGLILLAGVALLAPEAAYAGKLGQALGSAAGSVGGTAVGGVSAEATRQALAAKGMTEDDFFRMLFARGIPRAKQDLPKMVDAETEFYDVTGSGREWGYWYRFRRYASRDLDPAAVKKALGPEIISKVCATPNMVSPFMEMGGTYRYNYVGRDGQLIMSVRVSRQDCN</sequence>
<accession>A0A1V0M6X0</accession>
<keyword evidence="1" id="KW-0812">Transmembrane</keyword>
<evidence type="ECO:0000313" key="2">
    <source>
        <dbReference type="EMBL" id="ARD70644.1"/>
    </source>
</evidence>
<dbReference type="EMBL" id="KY494864">
    <property type="protein sequence ID" value="ARD70644.1"/>
    <property type="molecule type" value="Genomic_DNA"/>
</dbReference>
<dbReference type="AlphaFoldDB" id="A0A1V0M6X0"/>
<keyword evidence="1" id="KW-0472">Membrane</keyword>
<name>A0A1V0M6X0_PSEAI</name>
<geneLocation type="plasmid" evidence="2">
    <name>pJB37</name>
</geneLocation>
<keyword evidence="1" id="KW-1133">Transmembrane helix</keyword>
<protein>
    <submittedName>
        <fullName evidence="2">Uncharacterized protein</fullName>
    </submittedName>
</protein>
<keyword evidence="2" id="KW-0614">Plasmid</keyword>
<proteinExistence type="predicted"/>
<evidence type="ECO:0000256" key="1">
    <source>
        <dbReference type="SAM" id="Phobius"/>
    </source>
</evidence>
<reference evidence="2" key="1">
    <citation type="submission" date="2017-01" db="EMBL/GenBank/DDBJ databases">
        <title>Complete nucleotide sequence of an IncP-2 blaVIM-2-harboring megaplasmid from Pseudomonas aeruginosa.</title>
        <authorList>
            <person name="Botelho J."/>
            <person name="Grosso F."/>
            <person name="Mabrouk A."/>
            <person name="Peixe L."/>
        </authorList>
    </citation>
    <scope>NUCLEOTIDE SEQUENCE</scope>
    <source>
        <strain evidence="2">FFUP_PS_37</strain>
        <plasmid evidence="2">pJB37</plasmid>
    </source>
</reference>